<accession>A0AAV4RS01</accession>
<evidence type="ECO:0000313" key="1">
    <source>
        <dbReference type="EMBL" id="GIY22713.1"/>
    </source>
</evidence>
<reference evidence="1 2" key="1">
    <citation type="submission" date="2021-06" db="EMBL/GenBank/DDBJ databases">
        <title>Caerostris darwini draft genome.</title>
        <authorList>
            <person name="Kono N."/>
            <person name="Arakawa K."/>
        </authorList>
    </citation>
    <scope>NUCLEOTIDE SEQUENCE [LARGE SCALE GENOMIC DNA]</scope>
</reference>
<keyword evidence="2" id="KW-1185">Reference proteome</keyword>
<sequence length="112" mass="12506">MRRAQYLSKGSRTAISAADKKVFDGAKCAASVVTLAYGSLLGFSTSDTLKRQCPHPSRVDYMEVHLSCKKKKKPTPTGMCRRVSVPRKTVFDKNKIAMNNWDARCIIHSISR</sequence>
<protein>
    <submittedName>
        <fullName evidence="1">Uncharacterized protein</fullName>
    </submittedName>
</protein>
<proteinExistence type="predicted"/>
<organism evidence="1 2">
    <name type="scientific">Caerostris darwini</name>
    <dbReference type="NCBI Taxonomy" id="1538125"/>
    <lineage>
        <taxon>Eukaryota</taxon>
        <taxon>Metazoa</taxon>
        <taxon>Ecdysozoa</taxon>
        <taxon>Arthropoda</taxon>
        <taxon>Chelicerata</taxon>
        <taxon>Arachnida</taxon>
        <taxon>Araneae</taxon>
        <taxon>Araneomorphae</taxon>
        <taxon>Entelegynae</taxon>
        <taxon>Araneoidea</taxon>
        <taxon>Araneidae</taxon>
        <taxon>Caerostris</taxon>
    </lineage>
</organism>
<gene>
    <name evidence="1" type="ORF">CDAR_204051</name>
</gene>
<name>A0AAV4RS01_9ARAC</name>
<dbReference type="EMBL" id="BPLQ01006472">
    <property type="protein sequence ID" value="GIY22713.1"/>
    <property type="molecule type" value="Genomic_DNA"/>
</dbReference>
<evidence type="ECO:0000313" key="2">
    <source>
        <dbReference type="Proteomes" id="UP001054837"/>
    </source>
</evidence>
<comment type="caution">
    <text evidence="1">The sequence shown here is derived from an EMBL/GenBank/DDBJ whole genome shotgun (WGS) entry which is preliminary data.</text>
</comment>
<dbReference type="Proteomes" id="UP001054837">
    <property type="component" value="Unassembled WGS sequence"/>
</dbReference>
<dbReference type="AlphaFoldDB" id="A0AAV4RS01"/>